<keyword evidence="3" id="KW-1185">Reference proteome</keyword>
<proteinExistence type="predicted"/>
<comment type="caution">
    <text evidence="2">The sequence shown here is derived from an EMBL/GenBank/DDBJ whole genome shotgun (WGS) entry which is preliminary data.</text>
</comment>
<feature type="region of interest" description="Disordered" evidence="1">
    <location>
        <begin position="1"/>
        <end position="36"/>
    </location>
</feature>
<reference evidence="2" key="1">
    <citation type="submission" date="2019-10" db="EMBL/GenBank/DDBJ databases">
        <title>The sequence and de novo assembly of the wild yak genome.</title>
        <authorList>
            <person name="Liu Y."/>
        </authorList>
    </citation>
    <scope>NUCLEOTIDE SEQUENCE [LARGE SCALE GENOMIC DNA]</scope>
    <source>
        <strain evidence="2">WY2019</strain>
    </source>
</reference>
<sequence length="254" mass="26002">MTGNEPLRLLRRSGVPAGSPVTRQPRIPCRPPRGPPGLLEDHSQEWILELGECGGVIANSPGLHVQCGGVIANSPGLHVQCGGVTANSPGLHVQCGGVTANSPGLHVQCGGVTANSPGLHVQCGGVTANSPGLHVQCGGVIANSPGLHVQCGGLTATSPGLHVQCGGVTANSPGLHVQCVLAAFCSPPPPTLRSLTKSSPLESITDVFWTKSSDLRSAKISKSTPNDNAILTFSNICNLKTGKSFPRQDFRTVS</sequence>
<dbReference type="AlphaFoldDB" id="A0A6B0S6F8"/>
<gene>
    <name evidence="2" type="ORF">E5288_WYG020301</name>
</gene>
<organism evidence="2 3">
    <name type="scientific">Bos mutus</name>
    <name type="common">wild yak</name>
    <dbReference type="NCBI Taxonomy" id="72004"/>
    <lineage>
        <taxon>Eukaryota</taxon>
        <taxon>Metazoa</taxon>
        <taxon>Chordata</taxon>
        <taxon>Craniata</taxon>
        <taxon>Vertebrata</taxon>
        <taxon>Euteleostomi</taxon>
        <taxon>Mammalia</taxon>
        <taxon>Eutheria</taxon>
        <taxon>Laurasiatheria</taxon>
        <taxon>Artiodactyla</taxon>
        <taxon>Ruminantia</taxon>
        <taxon>Pecora</taxon>
        <taxon>Bovidae</taxon>
        <taxon>Bovinae</taxon>
        <taxon>Bos</taxon>
    </lineage>
</organism>
<evidence type="ECO:0000313" key="2">
    <source>
        <dbReference type="EMBL" id="MXQ98269.1"/>
    </source>
</evidence>
<evidence type="ECO:0000256" key="1">
    <source>
        <dbReference type="SAM" id="MobiDB-lite"/>
    </source>
</evidence>
<accession>A0A6B0S6F8</accession>
<evidence type="ECO:0000313" key="3">
    <source>
        <dbReference type="Proteomes" id="UP000322234"/>
    </source>
</evidence>
<name>A0A6B0S6F8_9CETA</name>
<dbReference type="Proteomes" id="UP000322234">
    <property type="component" value="Unassembled WGS sequence"/>
</dbReference>
<protein>
    <submittedName>
        <fullName evidence="2">Uncharacterized protein</fullName>
    </submittedName>
</protein>
<dbReference type="EMBL" id="VBQZ03000228">
    <property type="protein sequence ID" value="MXQ98269.1"/>
    <property type="molecule type" value="Genomic_DNA"/>
</dbReference>